<accession>A0A127FC86</accession>
<evidence type="ECO:0000313" key="2">
    <source>
        <dbReference type="Proteomes" id="UP000070250"/>
    </source>
</evidence>
<dbReference type="AlphaFoldDB" id="A0A127FC86"/>
<reference evidence="1 2" key="1">
    <citation type="submission" date="2015-06" db="EMBL/GenBank/DDBJ databases">
        <title>A Comprehensive Approach to Explore the Metabolic and Phylogenetic Diversity of Bacterial Steroid Degradation in the Environment: Testosterone as an Example.</title>
        <authorList>
            <person name="Yang F.-C."/>
            <person name="Chen Y.-L."/>
            <person name="Yu C.-P."/>
            <person name="Tang S.-L."/>
            <person name="Wang P.-H."/>
            <person name="Ismail W."/>
            <person name="Wang C.-H."/>
            <person name="Yang C.-Y."/>
            <person name="Chiang Y.-R."/>
        </authorList>
    </citation>
    <scope>NUCLEOTIDE SEQUENCE [LARGE SCALE GENOMIC DNA]</scope>
    <source>
        <strain evidence="1 2">DSM 18526</strain>
    </source>
</reference>
<dbReference type="EMBL" id="CP011971">
    <property type="protein sequence ID" value="AMN47198.1"/>
    <property type="molecule type" value="Genomic_DNA"/>
</dbReference>
<proteinExistence type="predicted"/>
<dbReference type="STRING" id="465721.ACG33_08840"/>
<name>A0A127FC86_STEDE</name>
<sequence length="97" mass="11222">MRPGYRSAQMSENKFRSWSLADWPDDVYPNDSLRARRVLRVYRKELMSCGAVSRVGRELVVFADPYIRWVKSKAERVQNFKVAANEARKATVDEPAA</sequence>
<organism evidence="1 2">
    <name type="scientific">Steroidobacter denitrificans</name>
    <dbReference type="NCBI Taxonomy" id="465721"/>
    <lineage>
        <taxon>Bacteria</taxon>
        <taxon>Pseudomonadati</taxon>
        <taxon>Pseudomonadota</taxon>
        <taxon>Gammaproteobacteria</taxon>
        <taxon>Steroidobacterales</taxon>
        <taxon>Steroidobacteraceae</taxon>
        <taxon>Steroidobacter</taxon>
    </lineage>
</organism>
<dbReference type="Proteomes" id="UP000070250">
    <property type="component" value="Chromosome"/>
</dbReference>
<protein>
    <submittedName>
        <fullName evidence="1">Uncharacterized protein</fullName>
    </submittedName>
</protein>
<keyword evidence="2" id="KW-1185">Reference proteome</keyword>
<gene>
    <name evidence="1" type="ORF">ACG33_08840</name>
</gene>
<evidence type="ECO:0000313" key="1">
    <source>
        <dbReference type="EMBL" id="AMN47198.1"/>
    </source>
</evidence>
<dbReference type="KEGG" id="sdf:ACG33_08840"/>